<dbReference type="PROSITE" id="PS51322">
    <property type="entry name" value="UEV"/>
    <property type="match status" value="1"/>
</dbReference>
<dbReference type="GO" id="GO:0008333">
    <property type="term" value="P:endosome to lysosome transport"/>
    <property type="evidence" value="ECO:0007669"/>
    <property type="project" value="TreeGrafter"/>
</dbReference>
<name>A0A7S3PHP6_9STRA</name>
<dbReference type="Pfam" id="PF09454">
    <property type="entry name" value="Vps23_core"/>
    <property type="match status" value="1"/>
</dbReference>
<keyword evidence="3 7" id="KW-0813">Transport</keyword>
<evidence type="ECO:0000256" key="2">
    <source>
        <dbReference type="ARBA" id="ARBA00009594"/>
    </source>
</evidence>
<evidence type="ECO:0000256" key="3">
    <source>
        <dbReference type="ARBA" id="ARBA00022448"/>
    </source>
</evidence>
<dbReference type="Gene3D" id="3.10.110.10">
    <property type="entry name" value="Ubiquitin Conjugating Enzyme"/>
    <property type="match status" value="1"/>
</dbReference>
<feature type="domain" description="SB" evidence="10">
    <location>
        <begin position="323"/>
        <end position="391"/>
    </location>
</feature>
<evidence type="ECO:0000256" key="5">
    <source>
        <dbReference type="ARBA" id="ARBA00022927"/>
    </source>
</evidence>
<dbReference type="Pfam" id="PF05743">
    <property type="entry name" value="UEV"/>
    <property type="match status" value="1"/>
</dbReference>
<dbReference type="PROSITE" id="PS51312">
    <property type="entry name" value="SB"/>
    <property type="match status" value="1"/>
</dbReference>
<dbReference type="InterPro" id="IPR052070">
    <property type="entry name" value="ESCRT-I_UEV_domain"/>
</dbReference>
<evidence type="ECO:0000256" key="7">
    <source>
        <dbReference type="PROSITE-ProRule" id="PRU00644"/>
    </source>
</evidence>
<dbReference type="InterPro" id="IPR017916">
    <property type="entry name" value="SB_dom"/>
</dbReference>
<dbReference type="AlphaFoldDB" id="A0A7S3PHP6"/>
<dbReference type="SUPFAM" id="SSF54495">
    <property type="entry name" value="UBC-like"/>
    <property type="match status" value="1"/>
</dbReference>
<evidence type="ECO:0000256" key="8">
    <source>
        <dbReference type="SAM" id="Coils"/>
    </source>
</evidence>
<evidence type="ECO:0000256" key="9">
    <source>
        <dbReference type="SAM" id="MobiDB-lite"/>
    </source>
</evidence>
<feature type="coiled-coil region" evidence="8">
    <location>
        <begin position="251"/>
        <end position="285"/>
    </location>
</feature>
<evidence type="ECO:0000256" key="1">
    <source>
        <dbReference type="ARBA" id="ARBA00004177"/>
    </source>
</evidence>
<comment type="subcellular location">
    <subcellularLocation>
        <location evidence="1">Endosome</location>
    </subcellularLocation>
</comment>
<evidence type="ECO:0000313" key="12">
    <source>
        <dbReference type="EMBL" id="CAE0439060.1"/>
    </source>
</evidence>
<sequence length="391" mass="44192">MYPGMVGAPIGSGQRATNLNGTVGSNSADVLIQSLSCYYPQNKPRILTDVNNVLARVRSLRPDSDVYTSNEGISETLFKIHGTIPIRYNNNTYNIPMVFWLPSAYPLAGPLVYVVPTSTMEIAHNHEYVAPDGTVYLPYLNQWNVNRSNLVDLVDTCIALFSQIPPVRSKAPPSDSQRPPPAYTPTNRASYSNTPPPPPYPSYPGQQQPNSRVVQDNGIKEERQIQDALKIKLSRHLQQFYKDIRGKVDKEFEIQKALKRNEKRLQEAEANLEKQKQDLRSVISVITEKGVQLKSWLEIHEDAAKADAADEELNIDTAVTPADKWSEQLFDAVAEMNSIEDTLYYLDKALANDIIEIHVFLKEVRKLSRRQFIVKALAIKIMKKQQVQRMS</sequence>
<evidence type="ECO:0000259" key="10">
    <source>
        <dbReference type="PROSITE" id="PS51312"/>
    </source>
</evidence>
<dbReference type="InterPro" id="IPR016135">
    <property type="entry name" value="UBQ-conjugating_enzyme/RWD"/>
</dbReference>
<feature type="domain" description="UEV" evidence="11">
    <location>
        <begin position="27"/>
        <end position="171"/>
    </location>
</feature>
<dbReference type="GO" id="GO:0043130">
    <property type="term" value="F:ubiquitin binding"/>
    <property type="evidence" value="ECO:0007669"/>
    <property type="project" value="TreeGrafter"/>
</dbReference>
<dbReference type="InterPro" id="IPR008883">
    <property type="entry name" value="UEV_N"/>
</dbReference>
<organism evidence="12">
    <name type="scientific">Aplanochytrium stocchinoi</name>
    <dbReference type="NCBI Taxonomy" id="215587"/>
    <lineage>
        <taxon>Eukaryota</taxon>
        <taxon>Sar</taxon>
        <taxon>Stramenopiles</taxon>
        <taxon>Bigyra</taxon>
        <taxon>Labyrinthulomycetes</taxon>
        <taxon>Thraustochytrida</taxon>
        <taxon>Thraustochytriidae</taxon>
        <taxon>Aplanochytrium</taxon>
    </lineage>
</organism>
<dbReference type="PANTHER" id="PTHR23306:SF3">
    <property type="entry name" value="TUMOR SUPPRESSOR PROTEIN 101"/>
    <property type="match status" value="1"/>
</dbReference>
<dbReference type="SUPFAM" id="SSF140111">
    <property type="entry name" value="Endosomal sorting complex assembly domain"/>
    <property type="match status" value="1"/>
</dbReference>
<feature type="region of interest" description="Disordered" evidence="9">
    <location>
        <begin position="167"/>
        <end position="215"/>
    </location>
</feature>
<keyword evidence="4" id="KW-0967">Endosome</keyword>
<protein>
    <recommendedName>
        <fullName evidence="13">UEV domain-containing protein</fullName>
    </recommendedName>
</protein>
<dbReference type="GO" id="GO:0015031">
    <property type="term" value="P:protein transport"/>
    <property type="evidence" value="ECO:0007669"/>
    <property type="project" value="UniProtKB-UniRule"/>
</dbReference>
<dbReference type="EMBL" id="HBIN01012345">
    <property type="protein sequence ID" value="CAE0439060.1"/>
    <property type="molecule type" value="Transcribed_RNA"/>
</dbReference>
<proteinExistence type="inferred from homology"/>
<evidence type="ECO:0000256" key="4">
    <source>
        <dbReference type="ARBA" id="ARBA00022753"/>
    </source>
</evidence>
<gene>
    <name evidence="12" type="ORF">ASTO00021_LOCUS9284</name>
</gene>
<dbReference type="GO" id="GO:0000813">
    <property type="term" value="C:ESCRT I complex"/>
    <property type="evidence" value="ECO:0007669"/>
    <property type="project" value="TreeGrafter"/>
</dbReference>
<keyword evidence="6 8" id="KW-0175">Coiled coil</keyword>
<dbReference type="PANTHER" id="PTHR23306">
    <property type="entry name" value="TUMOR SUSCEPTIBILITY GENE 101 PROTEIN-RELATED"/>
    <property type="match status" value="1"/>
</dbReference>
<keyword evidence="5 7" id="KW-0653">Protein transport</keyword>
<reference evidence="12" key="1">
    <citation type="submission" date="2021-01" db="EMBL/GenBank/DDBJ databases">
        <authorList>
            <person name="Corre E."/>
            <person name="Pelletier E."/>
            <person name="Niang G."/>
            <person name="Scheremetjew M."/>
            <person name="Finn R."/>
            <person name="Kale V."/>
            <person name="Holt S."/>
            <person name="Cochrane G."/>
            <person name="Meng A."/>
            <person name="Brown T."/>
            <person name="Cohen L."/>
        </authorList>
    </citation>
    <scope>NUCLEOTIDE SEQUENCE</scope>
    <source>
        <strain evidence="12">GSBS06</strain>
    </source>
</reference>
<dbReference type="SMART" id="SM00212">
    <property type="entry name" value="UBCc"/>
    <property type="match status" value="1"/>
</dbReference>
<dbReference type="CDD" id="cd11685">
    <property type="entry name" value="UEV_TSG101-like"/>
    <property type="match status" value="1"/>
</dbReference>
<evidence type="ECO:0008006" key="13">
    <source>
        <dbReference type="Google" id="ProtNLM"/>
    </source>
</evidence>
<dbReference type="InterPro" id="IPR037202">
    <property type="entry name" value="ESCRT_assembly_dom"/>
</dbReference>
<accession>A0A7S3PHP6</accession>
<evidence type="ECO:0000259" key="11">
    <source>
        <dbReference type="PROSITE" id="PS51322"/>
    </source>
</evidence>
<dbReference type="Gene3D" id="6.10.140.820">
    <property type="match status" value="1"/>
</dbReference>
<comment type="similarity">
    <text evidence="2">Belongs to the ubiquitin-conjugating enzyme family. UEV subfamily.</text>
</comment>
<evidence type="ECO:0000256" key="6">
    <source>
        <dbReference type="ARBA" id="ARBA00023054"/>
    </source>
</evidence>